<feature type="binding site" evidence="11">
    <location>
        <position position="92"/>
    </location>
    <ligand>
        <name>ATP</name>
        <dbReference type="ChEBI" id="CHEBI:30616"/>
    </ligand>
</feature>
<keyword evidence="9 11" id="KW-0811">Translocation</keyword>
<comment type="catalytic activity">
    <reaction evidence="11">
        <text>ATP + H2O + cellular proteinSide 1 = ADP + phosphate + cellular proteinSide 2.</text>
        <dbReference type="EC" id="7.4.2.8"/>
    </reaction>
</comment>
<feature type="binding site" evidence="11">
    <location>
        <begin position="110"/>
        <end position="114"/>
    </location>
    <ligand>
        <name>ATP</name>
        <dbReference type="ChEBI" id="CHEBI:30616"/>
    </ligand>
</feature>
<dbReference type="GO" id="GO:0005524">
    <property type="term" value="F:ATP binding"/>
    <property type="evidence" value="ECO:0007669"/>
    <property type="project" value="UniProtKB-UniRule"/>
</dbReference>
<dbReference type="Pfam" id="PF21090">
    <property type="entry name" value="P-loop_SecA"/>
    <property type="match status" value="1"/>
</dbReference>
<evidence type="ECO:0000256" key="6">
    <source>
        <dbReference type="ARBA" id="ARBA00022840"/>
    </source>
</evidence>
<evidence type="ECO:0000256" key="4">
    <source>
        <dbReference type="ARBA" id="ARBA00022475"/>
    </source>
</evidence>
<name>A0A932YZ57_9BACT</name>
<keyword evidence="5 11" id="KW-0547">Nucleotide-binding</keyword>
<dbReference type="FunFam" id="3.40.50.300:FF:000429">
    <property type="entry name" value="Preprotein translocase subunit SecA"/>
    <property type="match status" value="1"/>
</dbReference>
<dbReference type="InterPro" id="IPR014018">
    <property type="entry name" value="SecA_motor_DEAD"/>
</dbReference>
<dbReference type="InterPro" id="IPR000185">
    <property type="entry name" value="SecA"/>
</dbReference>
<evidence type="ECO:0000256" key="11">
    <source>
        <dbReference type="HAMAP-Rule" id="MF_01382"/>
    </source>
</evidence>
<dbReference type="InterPro" id="IPR011130">
    <property type="entry name" value="SecA_preprotein_X-link_dom"/>
</dbReference>
<evidence type="ECO:0000256" key="2">
    <source>
        <dbReference type="ARBA" id="ARBA00007650"/>
    </source>
</evidence>
<dbReference type="GO" id="GO:0008564">
    <property type="term" value="F:protein-exporting ATPase activity"/>
    <property type="evidence" value="ECO:0007669"/>
    <property type="project" value="UniProtKB-EC"/>
</dbReference>
<evidence type="ECO:0000256" key="7">
    <source>
        <dbReference type="ARBA" id="ARBA00022927"/>
    </source>
</evidence>
<dbReference type="PANTHER" id="PTHR30612">
    <property type="entry name" value="SECA INNER MEMBRANE COMPONENT OF SEC PROTEIN SECRETION SYSTEM"/>
    <property type="match status" value="1"/>
</dbReference>
<dbReference type="SUPFAM" id="SSF52540">
    <property type="entry name" value="P-loop containing nucleoside triphosphate hydrolases"/>
    <property type="match status" value="2"/>
</dbReference>
<evidence type="ECO:0000259" key="12">
    <source>
        <dbReference type="PROSITE" id="PS51196"/>
    </source>
</evidence>
<comment type="function">
    <text evidence="11">Part of the Sec protein translocase complex. Interacts with the SecYEG preprotein conducting channel. Has a central role in coupling the hydrolysis of ATP to the transfer of proteins into and across the cell membrane, serving as an ATP-driven molecular motor driving the stepwise translocation of polypeptide chains across the membrane.</text>
</comment>
<gene>
    <name evidence="11" type="primary">secA</name>
    <name evidence="13" type="ORF">HY473_02305</name>
</gene>
<dbReference type="GO" id="GO:0065002">
    <property type="term" value="P:intracellular protein transmembrane transport"/>
    <property type="evidence" value="ECO:0007669"/>
    <property type="project" value="UniProtKB-UniRule"/>
</dbReference>
<keyword evidence="4 11" id="KW-1003">Cell membrane</keyword>
<keyword evidence="6 11" id="KW-0067">ATP-binding</keyword>
<dbReference type="EC" id="7.4.2.8" evidence="11"/>
<dbReference type="GO" id="GO:0017038">
    <property type="term" value="P:protein import"/>
    <property type="evidence" value="ECO:0007669"/>
    <property type="project" value="InterPro"/>
</dbReference>
<dbReference type="SUPFAM" id="SSF81886">
    <property type="entry name" value="Helical scaffold and wing domains of SecA"/>
    <property type="match status" value="1"/>
</dbReference>
<dbReference type="SMART" id="SM00957">
    <property type="entry name" value="SecA_DEAD"/>
    <property type="match status" value="1"/>
</dbReference>
<evidence type="ECO:0000313" key="13">
    <source>
        <dbReference type="EMBL" id="MBI4132893.1"/>
    </source>
</evidence>
<keyword evidence="11" id="KW-0963">Cytoplasm</keyword>
<dbReference type="CDD" id="cd17928">
    <property type="entry name" value="DEXDc_SecA"/>
    <property type="match status" value="1"/>
</dbReference>
<organism evidence="13 14">
    <name type="scientific">Candidatus Sungiibacteriota bacterium</name>
    <dbReference type="NCBI Taxonomy" id="2750080"/>
    <lineage>
        <taxon>Bacteria</taxon>
        <taxon>Candidatus Sungiibacteriota</taxon>
    </lineage>
</organism>
<dbReference type="SUPFAM" id="SSF81767">
    <property type="entry name" value="Pre-protein crosslinking domain of SecA"/>
    <property type="match status" value="1"/>
</dbReference>
<dbReference type="GO" id="GO:0005737">
    <property type="term" value="C:cytoplasm"/>
    <property type="evidence" value="ECO:0007669"/>
    <property type="project" value="UniProtKB-SubCell"/>
</dbReference>
<reference evidence="13" key="1">
    <citation type="submission" date="2020-07" db="EMBL/GenBank/DDBJ databases">
        <title>Huge and variable diversity of episymbiotic CPR bacteria and DPANN archaea in groundwater ecosystems.</title>
        <authorList>
            <person name="He C.Y."/>
            <person name="Keren R."/>
            <person name="Whittaker M."/>
            <person name="Farag I.F."/>
            <person name="Doudna J."/>
            <person name="Cate J.H.D."/>
            <person name="Banfield J.F."/>
        </authorList>
    </citation>
    <scope>NUCLEOTIDE SEQUENCE</scope>
    <source>
        <strain evidence="13">NC_groundwater_1225_Ag_S-0.1um_56_177</strain>
    </source>
</reference>
<dbReference type="Gene3D" id="1.10.3060.10">
    <property type="entry name" value="Helical scaffold and wing domains of SecA"/>
    <property type="match status" value="2"/>
</dbReference>
<dbReference type="InterPro" id="IPR011115">
    <property type="entry name" value="SecA_DEAD"/>
</dbReference>
<comment type="subcellular location">
    <subcellularLocation>
        <location evidence="11">Cell membrane</location>
        <topology evidence="11">Peripheral membrane protein</topology>
        <orientation evidence="11">Cytoplasmic side</orientation>
    </subcellularLocation>
    <subcellularLocation>
        <location evidence="11">Cytoplasm</location>
    </subcellularLocation>
    <subcellularLocation>
        <location evidence="1">Membrane</location>
        <topology evidence="1">Peripheral membrane protein</topology>
    </subcellularLocation>
    <text evidence="11">Distribution is 50-50.</text>
</comment>
<dbReference type="InterPro" id="IPR036266">
    <property type="entry name" value="SecA_Wing/Scaffold_sf"/>
</dbReference>
<dbReference type="EMBL" id="JACQMI010000013">
    <property type="protein sequence ID" value="MBI4132893.1"/>
    <property type="molecule type" value="Genomic_DNA"/>
</dbReference>
<dbReference type="AlphaFoldDB" id="A0A932YZ57"/>
<protein>
    <recommendedName>
        <fullName evidence="11">Protein translocase subunit SecA</fullName>
        <ecNumber evidence="11">7.4.2.8</ecNumber>
    </recommendedName>
</protein>
<evidence type="ECO:0000256" key="3">
    <source>
        <dbReference type="ARBA" id="ARBA00022448"/>
    </source>
</evidence>
<dbReference type="Pfam" id="PF01043">
    <property type="entry name" value="SecA_PP_bind"/>
    <property type="match status" value="1"/>
</dbReference>
<feature type="domain" description="SecA family profile" evidence="12">
    <location>
        <begin position="7"/>
        <end position="583"/>
    </location>
</feature>
<dbReference type="PANTHER" id="PTHR30612:SF0">
    <property type="entry name" value="CHLOROPLAST PROTEIN-TRANSPORTING ATPASE"/>
    <property type="match status" value="1"/>
</dbReference>
<evidence type="ECO:0000313" key="14">
    <source>
        <dbReference type="Proteomes" id="UP000756703"/>
    </source>
</evidence>
<evidence type="ECO:0000256" key="9">
    <source>
        <dbReference type="ARBA" id="ARBA00023010"/>
    </source>
</evidence>
<feature type="binding site" evidence="11">
    <location>
        <position position="505"/>
    </location>
    <ligand>
        <name>ATP</name>
        <dbReference type="ChEBI" id="CHEBI:30616"/>
    </ligand>
</feature>
<dbReference type="Pfam" id="PF07517">
    <property type="entry name" value="SecA_DEAD"/>
    <property type="match status" value="1"/>
</dbReference>
<dbReference type="InterPro" id="IPR044722">
    <property type="entry name" value="SecA_SF2_C"/>
</dbReference>
<dbReference type="GO" id="GO:0005886">
    <property type="term" value="C:plasma membrane"/>
    <property type="evidence" value="ECO:0007669"/>
    <property type="project" value="UniProtKB-SubCell"/>
</dbReference>
<proteinExistence type="inferred from homology"/>
<dbReference type="Pfam" id="PF07516">
    <property type="entry name" value="SecA_SW"/>
    <property type="match status" value="1"/>
</dbReference>
<dbReference type="Gene3D" id="3.90.1440.10">
    <property type="entry name" value="SecA, preprotein cross-linking domain"/>
    <property type="match status" value="1"/>
</dbReference>
<keyword evidence="10 11" id="KW-0472">Membrane</keyword>
<sequence>MKLDLWDRIDSWLERRANERTLKFLDGLSRAIAEQRHDIQNYTPQDIAQRSLKLQKEIIGKRRPEAKDAVAAFALASLAVKRILGFFPNATQLAAAILLAEGNIIEMRSGEGKTVVALLAAYWQTLQRRHVDIATTNDYLAERDHHALGLAYGFLGVSAGLVTSRTPRPTRRAEYAKHVTYVANQELGFDYLRDYLATSTADQISGTHDFAIIDEIDSILIDEARTSLIITEPTRMDRQPRRPEPERMREILDIVRELAENTDYTVDYRWRTVALTDQGIGKVVAKLGEDLYTAKDLETMRALWYALYVRVFIRPDKDFIVENNKVILVDEFTGHAMPDRVLFQGLQEAVEMQAGVKPSGEFAINAAITYRNFFKLYRGIAGMTGTADEAREEFYNLYGLRVVPFHPHQGLLRHDLPTLFFRTAEEKFSAMVREAERARREAAPLLIVGRSIAAAKNASQLLTQHSIPHQLLHAAVSRAESTIIEEAGKPGVITVATNMAGRGADIIINESVRSRSGLRVLGLEHNLSRRVDEQLRGRSGRQGVFGETQMLSSLEDELLQAYADNEFWDYAEALAWKPEGVSAPELARGVLRAQDAAEVIASEQRLSLLRFDSVIDNRRNATYALRARILQAPSYQAEVLREVRRILFQERDSAMDRDDLKKLFRWEELSPKIREGLLRFFAGKDPDEIPIGDNASRPESHTAYNEVKGKILSRLDQSWQRYLESVEWLEDWISLTSVAHEDPYVKFTATADRMFHDMRREFAVSALKLIFAIP</sequence>
<keyword evidence="3 11" id="KW-0813">Transport</keyword>
<comment type="subunit">
    <text evidence="11">Monomer and homodimer. Part of the essential Sec protein translocation apparatus which comprises SecA, SecYEG and auxiliary proteins SecDF. Other proteins may also be involved.</text>
</comment>
<dbReference type="PRINTS" id="PR00906">
    <property type="entry name" value="SECA"/>
</dbReference>
<dbReference type="PROSITE" id="PS51196">
    <property type="entry name" value="SECA_MOTOR_DEAD"/>
    <property type="match status" value="1"/>
</dbReference>
<dbReference type="InterPro" id="IPR027417">
    <property type="entry name" value="P-loop_NTPase"/>
</dbReference>
<evidence type="ECO:0000256" key="5">
    <source>
        <dbReference type="ARBA" id="ARBA00022741"/>
    </source>
</evidence>
<evidence type="ECO:0000256" key="10">
    <source>
        <dbReference type="ARBA" id="ARBA00023136"/>
    </source>
</evidence>
<dbReference type="Gene3D" id="3.40.50.300">
    <property type="entry name" value="P-loop containing nucleotide triphosphate hydrolases"/>
    <property type="match status" value="3"/>
</dbReference>
<dbReference type="Proteomes" id="UP000756703">
    <property type="component" value="Unassembled WGS sequence"/>
</dbReference>
<dbReference type="GO" id="GO:0006605">
    <property type="term" value="P:protein targeting"/>
    <property type="evidence" value="ECO:0007669"/>
    <property type="project" value="UniProtKB-UniRule"/>
</dbReference>
<comment type="caution">
    <text evidence="13">The sequence shown here is derived from an EMBL/GenBank/DDBJ whole genome shotgun (WGS) entry which is preliminary data.</text>
</comment>
<keyword evidence="8 11" id="KW-1278">Translocase</keyword>
<dbReference type="InterPro" id="IPR036670">
    <property type="entry name" value="SecA_X-link_sf"/>
</dbReference>
<dbReference type="SMART" id="SM00958">
    <property type="entry name" value="SecA_PP_bind"/>
    <property type="match status" value="1"/>
</dbReference>
<evidence type="ECO:0000256" key="8">
    <source>
        <dbReference type="ARBA" id="ARBA00022967"/>
    </source>
</evidence>
<dbReference type="HAMAP" id="MF_01382">
    <property type="entry name" value="SecA"/>
    <property type="match status" value="1"/>
</dbReference>
<keyword evidence="7 11" id="KW-0653">Protein transport</keyword>
<dbReference type="InterPro" id="IPR011116">
    <property type="entry name" value="SecA_Wing/Scaffold"/>
</dbReference>
<comment type="similarity">
    <text evidence="2 11">Belongs to the SecA family.</text>
</comment>
<accession>A0A932YZ57</accession>
<evidence type="ECO:0000256" key="1">
    <source>
        <dbReference type="ARBA" id="ARBA00004170"/>
    </source>
</evidence>